<dbReference type="Pfam" id="PF05559">
    <property type="entry name" value="DUF763"/>
    <property type="match status" value="1"/>
</dbReference>
<dbReference type="STRING" id="1294262.GCA_001316085_00427"/>
<proteinExistence type="predicted"/>
<accession>A0A510DVN1</accession>
<dbReference type="PANTHER" id="PTHR38597">
    <property type="entry name" value="BLL3834 PROTEIN"/>
    <property type="match status" value="1"/>
</dbReference>
<evidence type="ECO:0000313" key="4">
    <source>
        <dbReference type="Proteomes" id="UP000325030"/>
    </source>
</evidence>
<sequence length="383" mass="42905">MKRDNKALHMEIDGIADLPLHEGHVPPYLIPIMKRMSAAVIRIMIDEWGPAKVVERLSNPLWFQGLNNLIGMDWDSSGSTTVTLGILKEAIPPEEGVAILGGKGKNSLKIPEEIERLDYDLDKVSLVRNAKLASKVDTTAIQDGHQLYHQSLIVSREGKWGIIQQGMNIETKFARRYHWSDRVSTLTSHEIAGLPNNLSFNVITPETKGARETVLDLLRQNPRKTLSEIERAISILRGNTDITFWLNGGTQYVISPKAKLIYMKPIDVTRIGQVISRVYESNPDSFDNAMLSGLGPSTARALFLVSDLIYNEPPSYSDVVNTPYDPFKYAFAIGGKDGVPYPVNRRAALEVIRTLENMVDRARLDKKDKNAAFKRLRESIGRT</sequence>
<dbReference type="EMBL" id="AP018930">
    <property type="protein sequence ID" value="BBG27053.1"/>
    <property type="molecule type" value="Genomic_DNA"/>
</dbReference>
<protein>
    <recommendedName>
        <fullName evidence="5">DUF763 domain-containing protein</fullName>
    </recommendedName>
</protein>
<dbReference type="Proteomes" id="UP000325030">
    <property type="component" value="Chromosome"/>
</dbReference>
<organism evidence="1 3">
    <name type="scientific">Sulfuracidifex tepidarius</name>
    <dbReference type="NCBI Taxonomy" id="1294262"/>
    <lineage>
        <taxon>Archaea</taxon>
        <taxon>Thermoproteota</taxon>
        <taxon>Thermoprotei</taxon>
        <taxon>Sulfolobales</taxon>
        <taxon>Sulfolobaceae</taxon>
        <taxon>Sulfuracidifex</taxon>
    </lineage>
</organism>
<dbReference type="KEGG" id="step:IC006_1605"/>
<reference evidence="1 3" key="2">
    <citation type="journal article" date="2020" name="Int. J. Syst. Evol. Microbiol.">
        <title>Sulfuracidifex tepidarius gen. nov., sp. nov. and transfer of Sulfolobus metallicus Huber and Stetter 1992 to the genus Sulfuracidifex as Sulfuracidifex metallicus comb. nov.</title>
        <authorList>
            <person name="Itoh T."/>
            <person name="Miura T."/>
            <person name="Sakai H.D."/>
            <person name="Kato S."/>
            <person name="Ohkuma M."/>
            <person name="Takashina T."/>
        </authorList>
    </citation>
    <scope>NUCLEOTIDE SEQUENCE [LARGE SCALE GENOMIC DNA]</scope>
    <source>
        <strain evidence="1 3">IC-006</strain>
        <strain evidence="2">IC-007</strain>
    </source>
</reference>
<name>A0A510DVN1_9CREN</name>
<evidence type="ECO:0000313" key="1">
    <source>
        <dbReference type="EMBL" id="BBG24296.1"/>
    </source>
</evidence>
<reference evidence="4" key="1">
    <citation type="submission" date="2018-09" db="EMBL/GenBank/DDBJ databases">
        <title>Complete Genome Sequencing of Sulfolobus sp. JCM 16834.</title>
        <authorList>
            <person name="Kato S."/>
            <person name="Itoh T."/>
            <person name="Ohkuma M."/>
        </authorList>
    </citation>
    <scope>NUCLEOTIDE SEQUENCE [LARGE SCALE GENOMIC DNA]</scope>
    <source>
        <strain evidence="4">IC-007</strain>
    </source>
</reference>
<dbReference type="EMBL" id="AP018929">
    <property type="protein sequence ID" value="BBG24296.1"/>
    <property type="molecule type" value="Genomic_DNA"/>
</dbReference>
<evidence type="ECO:0000313" key="3">
    <source>
        <dbReference type="Proteomes" id="UP000322983"/>
    </source>
</evidence>
<evidence type="ECO:0008006" key="5">
    <source>
        <dbReference type="Google" id="ProtNLM"/>
    </source>
</evidence>
<dbReference type="InterPro" id="IPR008482">
    <property type="entry name" value="DUF763"/>
</dbReference>
<dbReference type="AlphaFoldDB" id="A0A510DVN1"/>
<dbReference type="PANTHER" id="PTHR38597:SF1">
    <property type="entry name" value="BLL3834 PROTEIN"/>
    <property type="match status" value="1"/>
</dbReference>
<evidence type="ECO:0000313" key="2">
    <source>
        <dbReference type="EMBL" id="BBG27053.1"/>
    </source>
</evidence>
<keyword evidence="3" id="KW-1185">Reference proteome</keyword>
<accession>A0A510E3G8</accession>
<dbReference type="Proteomes" id="UP000322983">
    <property type="component" value="Chromosome"/>
</dbReference>
<gene>
    <name evidence="1" type="ORF">IC006_1605</name>
    <name evidence="2" type="ORF">IC007_1582</name>
</gene>